<evidence type="ECO:0000256" key="9">
    <source>
        <dbReference type="HAMAP-Rule" id="MF_01461"/>
    </source>
</evidence>
<dbReference type="HAMAP" id="MF_01461">
    <property type="entry name" value="EcfT"/>
    <property type="match status" value="1"/>
</dbReference>
<keyword evidence="4 9" id="KW-0813">Transport</keyword>
<dbReference type="InterPro" id="IPR051611">
    <property type="entry name" value="ECF_transporter_component"/>
</dbReference>
<evidence type="ECO:0000256" key="6">
    <source>
        <dbReference type="ARBA" id="ARBA00022692"/>
    </source>
</evidence>
<proteinExistence type="inferred from homology"/>
<comment type="similarity">
    <text evidence="2 9">Belongs to the energy-coupling factor EcfT family.</text>
</comment>
<comment type="subunit">
    <text evidence="9">Forms a stable energy-coupling factor (ECF) transporter complex composed of 2 membrane-embedded substrate-binding proteins (S component), 2 ATP-binding proteins (A component) and 2 transmembrane proteins (T component).</text>
</comment>
<organism evidence="10 11">
    <name type="scientific">Sporosarcina gallistercoris</name>
    <dbReference type="NCBI Taxonomy" id="2762245"/>
    <lineage>
        <taxon>Bacteria</taxon>
        <taxon>Bacillati</taxon>
        <taxon>Bacillota</taxon>
        <taxon>Bacilli</taxon>
        <taxon>Bacillales</taxon>
        <taxon>Caryophanaceae</taxon>
        <taxon>Sporosarcina</taxon>
    </lineage>
</organism>
<comment type="caution">
    <text evidence="10">The sequence shown here is derived from an EMBL/GenBank/DDBJ whole genome shotgun (WGS) entry which is preliminary data.</text>
</comment>
<evidence type="ECO:0000256" key="2">
    <source>
        <dbReference type="ARBA" id="ARBA00005660"/>
    </source>
</evidence>
<feature type="transmembrane region" description="Helical" evidence="9">
    <location>
        <begin position="65"/>
        <end position="88"/>
    </location>
</feature>
<dbReference type="InterPro" id="IPR003339">
    <property type="entry name" value="ABC/ECF_trnsptr_transmembrane"/>
</dbReference>
<keyword evidence="6 9" id="KW-0812">Transmembrane</keyword>
<dbReference type="PANTHER" id="PTHR34857">
    <property type="entry name" value="SLL0384 PROTEIN"/>
    <property type="match status" value="1"/>
</dbReference>
<evidence type="ECO:0000256" key="5">
    <source>
        <dbReference type="ARBA" id="ARBA00022475"/>
    </source>
</evidence>
<evidence type="ECO:0000313" key="11">
    <source>
        <dbReference type="Proteomes" id="UP000659496"/>
    </source>
</evidence>
<evidence type="ECO:0000256" key="1">
    <source>
        <dbReference type="ARBA" id="ARBA00004651"/>
    </source>
</evidence>
<dbReference type="EMBL" id="JACSQY010000002">
    <property type="protein sequence ID" value="MBD7907499.1"/>
    <property type="molecule type" value="Genomic_DNA"/>
</dbReference>
<reference evidence="10 11" key="1">
    <citation type="submission" date="2020-08" db="EMBL/GenBank/DDBJ databases">
        <title>A Genomic Blueprint of the Chicken Gut Microbiome.</title>
        <authorList>
            <person name="Gilroy R."/>
            <person name="Ravi A."/>
            <person name="Getino M."/>
            <person name="Pursley I."/>
            <person name="Horton D.L."/>
            <person name="Alikhan N.-F."/>
            <person name="Baker D."/>
            <person name="Gharbi K."/>
            <person name="Hall N."/>
            <person name="Watson M."/>
            <person name="Adriaenssens E.M."/>
            <person name="Foster-Nyarko E."/>
            <person name="Jarju S."/>
            <person name="Secka A."/>
            <person name="Antonio M."/>
            <person name="Oren A."/>
            <person name="Chaudhuri R."/>
            <person name="La Ragione R.M."/>
            <person name="Hildebrand F."/>
            <person name="Pallen M.J."/>
        </authorList>
    </citation>
    <scope>NUCLEOTIDE SEQUENCE [LARGE SCALE GENOMIC DNA]</scope>
    <source>
        <strain evidence="10 11">Sa3CUA8</strain>
    </source>
</reference>
<feature type="transmembrane region" description="Helical" evidence="9">
    <location>
        <begin position="109"/>
        <end position="130"/>
    </location>
</feature>
<dbReference type="CDD" id="cd16914">
    <property type="entry name" value="EcfT"/>
    <property type="match status" value="1"/>
</dbReference>
<keyword evidence="11" id="KW-1185">Reference proteome</keyword>
<protein>
    <recommendedName>
        <fullName evidence="3 9">Energy-coupling factor transporter transmembrane protein EcfT</fullName>
        <shortName evidence="9">ECF transporter T component EcfT</shortName>
    </recommendedName>
</protein>
<keyword evidence="5 9" id="KW-1003">Cell membrane</keyword>
<feature type="transmembrane region" description="Helical" evidence="9">
    <location>
        <begin position="26"/>
        <end position="59"/>
    </location>
</feature>
<keyword evidence="8 9" id="KW-0472">Membrane</keyword>
<evidence type="ECO:0000256" key="8">
    <source>
        <dbReference type="ARBA" id="ARBA00023136"/>
    </source>
</evidence>
<accession>A0ABR8PH57</accession>
<evidence type="ECO:0000256" key="7">
    <source>
        <dbReference type="ARBA" id="ARBA00022989"/>
    </source>
</evidence>
<dbReference type="InterPro" id="IPR024919">
    <property type="entry name" value="EcfT"/>
</dbReference>
<evidence type="ECO:0000256" key="3">
    <source>
        <dbReference type="ARBA" id="ARBA00014042"/>
    </source>
</evidence>
<comment type="subcellular location">
    <subcellularLocation>
        <location evidence="1 9">Cell membrane</location>
        <topology evidence="1 9">Multi-pass membrane protein</topology>
    </subcellularLocation>
</comment>
<comment type="function">
    <text evidence="9">Transmembrane (T) component of an energy-coupling factor (ECF) ABC-transporter complex. Unlike classic ABC transporters this ECF transporter provides the energy necessary to transport a number of different substrates.</text>
</comment>
<gene>
    <name evidence="9" type="primary">ecfT</name>
    <name evidence="10" type="ORF">H9659_04030</name>
</gene>
<dbReference type="PANTHER" id="PTHR34857:SF2">
    <property type="entry name" value="SLL0384 PROTEIN"/>
    <property type="match status" value="1"/>
</dbReference>
<feature type="transmembrane region" description="Helical" evidence="9">
    <location>
        <begin position="244"/>
        <end position="263"/>
    </location>
</feature>
<sequence length="265" mass="30124">MMEKMIFGRYLPGDSITHRLDPRSKLIFVFLFIFAVFLANNTATYAILLGFTVFVILLSKIRIPFLLGGLKPILFLVVFTLFMHLFLTREGEVLFHWKFISIYEEGLRQGIYISLRFLILVLMTTVLTLTTSPISITDGVETLLNPLKRLKLPVHELAMMMSIALRFIPTLMDETDKILKAQLARGSDISSGSVQQRVKAVIPLLVPLFVSAFKRAEDLAIAMEVRGYRGGEGRTRFRKLQWQTSDTMVLVLLGVLSAIMLYFRG</sequence>
<dbReference type="RefSeq" id="WP_191688663.1">
    <property type="nucleotide sequence ID" value="NZ_JACSQY010000002.1"/>
</dbReference>
<evidence type="ECO:0000256" key="4">
    <source>
        <dbReference type="ARBA" id="ARBA00022448"/>
    </source>
</evidence>
<dbReference type="Proteomes" id="UP000659496">
    <property type="component" value="Unassembled WGS sequence"/>
</dbReference>
<keyword evidence="7 9" id="KW-1133">Transmembrane helix</keyword>
<dbReference type="Pfam" id="PF02361">
    <property type="entry name" value="CbiQ"/>
    <property type="match status" value="1"/>
</dbReference>
<evidence type="ECO:0000313" key="10">
    <source>
        <dbReference type="EMBL" id="MBD7907499.1"/>
    </source>
</evidence>
<name>A0ABR8PH57_9BACL</name>